<dbReference type="InterPro" id="IPR007889">
    <property type="entry name" value="HTH_Psq"/>
</dbReference>
<dbReference type="Pfam" id="PF05225">
    <property type="entry name" value="HTH_psq"/>
    <property type="match status" value="1"/>
</dbReference>
<comment type="subcellular location">
    <subcellularLocation>
        <location evidence="1">Nucleus</location>
    </subcellularLocation>
</comment>
<protein>
    <recommendedName>
        <fullName evidence="6">Transposase</fullName>
    </recommendedName>
</protein>
<evidence type="ECO:0000259" key="3">
    <source>
        <dbReference type="Pfam" id="PF05225"/>
    </source>
</evidence>
<dbReference type="PANTHER" id="PTHR19303:SF74">
    <property type="entry name" value="POGO TRANSPOSABLE ELEMENT WITH KRAB DOMAIN"/>
    <property type="match status" value="1"/>
</dbReference>
<name>A0ABQ9I626_9NEOP</name>
<comment type="caution">
    <text evidence="4">The sequence shown here is derived from an EMBL/GenBank/DDBJ whole genome shotgun (WGS) entry which is preliminary data.</text>
</comment>
<feature type="domain" description="HTH psq-type" evidence="3">
    <location>
        <begin position="14"/>
        <end position="55"/>
    </location>
</feature>
<dbReference type="Proteomes" id="UP001159363">
    <property type="component" value="Chromosome 2"/>
</dbReference>
<reference evidence="4 5" key="1">
    <citation type="submission" date="2023-02" db="EMBL/GenBank/DDBJ databases">
        <title>LHISI_Scaffold_Assembly.</title>
        <authorList>
            <person name="Stuart O.P."/>
            <person name="Cleave R."/>
            <person name="Magrath M.J.L."/>
            <person name="Mikheyev A.S."/>
        </authorList>
    </citation>
    <scope>NUCLEOTIDE SEQUENCE [LARGE SCALE GENOMIC DNA]</scope>
    <source>
        <strain evidence="4">Daus_M_001</strain>
        <tissue evidence="4">Leg muscle</tissue>
    </source>
</reference>
<organism evidence="4 5">
    <name type="scientific">Dryococelus australis</name>
    <dbReference type="NCBI Taxonomy" id="614101"/>
    <lineage>
        <taxon>Eukaryota</taxon>
        <taxon>Metazoa</taxon>
        <taxon>Ecdysozoa</taxon>
        <taxon>Arthropoda</taxon>
        <taxon>Hexapoda</taxon>
        <taxon>Insecta</taxon>
        <taxon>Pterygota</taxon>
        <taxon>Neoptera</taxon>
        <taxon>Polyneoptera</taxon>
        <taxon>Phasmatodea</taxon>
        <taxon>Verophasmatodea</taxon>
        <taxon>Anareolatae</taxon>
        <taxon>Phasmatidae</taxon>
        <taxon>Eurycanthinae</taxon>
        <taxon>Dryococelus</taxon>
    </lineage>
</organism>
<dbReference type="Pfam" id="PF03184">
    <property type="entry name" value="DDE_1"/>
    <property type="match status" value="1"/>
</dbReference>
<dbReference type="SUPFAM" id="SSF46689">
    <property type="entry name" value="Homeodomain-like"/>
    <property type="match status" value="1"/>
</dbReference>
<gene>
    <name evidence="4" type="ORF">PR048_004517</name>
</gene>
<dbReference type="InterPro" id="IPR009057">
    <property type="entry name" value="Homeodomain-like_sf"/>
</dbReference>
<evidence type="ECO:0000256" key="1">
    <source>
        <dbReference type="ARBA" id="ARBA00004123"/>
    </source>
</evidence>
<dbReference type="EMBL" id="JARBHB010000002">
    <property type="protein sequence ID" value="KAJ8891952.1"/>
    <property type="molecule type" value="Genomic_DNA"/>
</dbReference>
<evidence type="ECO:0000259" key="2">
    <source>
        <dbReference type="Pfam" id="PF03184"/>
    </source>
</evidence>
<dbReference type="InterPro" id="IPR004875">
    <property type="entry name" value="DDE_SF_endonuclease_dom"/>
</dbReference>
<evidence type="ECO:0008006" key="6">
    <source>
        <dbReference type="Google" id="ProtNLM"/>
    </source>
</evidence>
<keyword evidence="5" id="KW-1185">Reference proteome</keyword>
<proteinExistence type="predicted"/>
<accession>A0ABQ9I626</accession>
<dbReference type="InterPro" id="IPR050863">
    <property type="entry name" value="CenT-Element_Derived"/>
</dbReference>
<evidence type="ECO:0000313" key="4">
    <source>
        <dbReference type="EMBL" id="KAJ8891952.1"/>
    </source>
</evidence>
<evidence type="ECO:0000313" key="5">
    <source>
        <dbReference type="Proteomes" id="UP001159363"/>
    </source>
</evidence>
<sequence length="508" mass="56899">MATKGKRPHYHSYTQEAMVDAVNAVQNSNMGVRGANRRFGVPKTSLQDRLSGRVALPSDVRGMGPNPYLSSEEEHKLAQWLKDLAKSGFPWKVDDLLNSVQQIVKASNKTPFKNGRPGCNNFMHRHQLVSRMPKSHTKGRTIITEEFIRKWFREFEEYIKDIGADDVLQDTERILNGDETSFSLCPKTGEVIVPKGWLEKENIKKPVVLFVDGHKSHLTLDLRNFFSQNGIILYALPPNTTHIMQPADVNVLKPLKSDWKETVRKWQKDPQNVNTVLTKSKFAPLLSQNKLESLVPVRSQIGESEIETAELVVKTLQHELVESGVNSDILLAVLKEAKERILGDCSNKNISAEVSNKCANGESDMFETSSEVELNIRQKPELGGLSNICDHPGCLTDNIDISRFEVIMGDSILDESKEAFAEETPTHSNPGFCFLHDSTCTILASSQMSSPQPEPIASFPVSCYQNISSHVELSMAIPSGSHQNVTTLLEPHQFIKSLKKILHCFEEQ</sequence>
<dbReference type="Gene3D" id="1.10.10.60">
    <property type="entry name" value="Homeodomain-like"/>
    <property type="match status" value="1"/>
</dbReference>
<feature type="domain" description="DDE-1" evidence="2">
    <location>
        <begin position="202"/>
        <end position="273"/>
    </location>
</feature>
<dbReference type="PANTHER" id="PTHR19303">
    <property type="entry name" value="TRANSPOSON"/>
    <property type="match status" value="1"/>
</dbReference>